<accession>A0ABQ1E2X8</accession>
<feature type="domain" description="Peptidase M48" evidence="7">
    <location>
        <begin position="3"/>
        <end position="60"/>
    </location>
</feature>
<reference evidence="8 9" key="1">
    <citation type="submission" date="2020-06" db="EMBL/GenBank/DDBJ databases">
        <title>Characterization of fructooligosaccharide metabolism and fructooligosaccharide-degrading enzymes in human commensal butyrate producers.</title>
        <authorList>
            <person name="Tanno H."/>
            <person name="Fujii T."/>
            <person name="Hirano K."/>
            <person name="Maeno S."/>
            <person name="Tonozuka T."/>
            <person name="Sakamoto M."/>
            <person name="Ohkuma M."/>
            <person name="Tochio T."/>
            <person name="Endo A."/>
        </authorList>
    </citation>
    <scope>NUCLEOTIDE SEQUENCE [LARGE SCALE GENOMIC DNA]</scope>
    <source>
        <strain evidence="8 9">JCM 31056</strain>
    </source>
</reference>
<proteinExistence type="inferred from homology"/>
<comment type="similarity">
    <text evidence="6">Belongs to the peptidase M48 family.</text>
</comment>
<protein>
    <recommendedName>
        <fullName evidence="7">Peptidase M48 domain-containing protein</fullName>
    </recommendedName>
</protein>
<dbReference type="EMBL" id="BLYJ01000042">
    <property type="protein sequence ID" value="GFO89325.1"/>
    <property type="molecule type" value="Genomic_DNA"/>
</dbReference>
<dbReference type="Pfam" id="PF01435">
    <property type="entry name" value="Peptidase_M48"/>
    <property type="match status" value="1"/>
</dbReference>
<evidence type="ECO:0000256" key="4">
    <source>
        <dbReference type="ARBA" id="ARBA00022833"/>
    </source>
</evidence>
<evidence type="ECO:0000313" key="9">
    <source>
        <dbReference type="Proteomes" id="UP000620147"/>
    </source>
</evidence>
<comment type="caution">
    <text evidence="8">The sequence shown here is derived from an EMBL/GenBank/DDBJ whole genome shotgun (WGS) entry which is preliminary data.</text>
</comment>
<comment type="cofactor">
    <cofactor evidence="6">
        <name>Zn(2+)</name>
        <dbReference type="ChEBI" id="CHEBI:29105"/>
    </cofactor>
    <text evidence="6">Binds 1 zinc ion per subunit.</text>
</comment>
<organism evidence="8 9">
    <name type="scientific">Butyricicoccus faecihominis</name>
    <dbReference type="NCBI Taxonomy" id="1712515"/>
    <lineage>
        <taxon>Bacteria</taxon>
        <taxon>Bacillati</taxon>
        <taxon>Bacillota</taxon>
        <taxon>Clostridia</taxon>
        <taxon>Eubacteriales</taxon>
        <taxon>Butyricicoccaceae</taxon>
        <taxon>Butyricicoccus</taxon>
    </lineage>
</organism>
<evidence type="ECO:0000256" key="6">
    <source>
        <dbReference type="RuleBase" id="RU003983"/>
    </source>
</evidence>
<dbReference type="Proteomes" id="UP000620147">
    <property type="component" value="Unassembled WGS sequence"/>
</dbReference>
<keyword evidence="2" id="KW-0479">Metal-binding</keyword>
<keyword evidence="9" id="KW-1185">Reference proteome</keyword>
<keyword evidence="5 6" id="KW-0482">Metalloprotease</keyword>
<evidence type="ECO:0000256" key="5">
    <source>
        <dbReference type="ARBA" id="ARBA00023049"/>
    </source>
</evidence>
<keyword evidence="1 6" id="KW-0645">Protease</keyword>
<dbReference type="InterPro" id="IPR001915">
    <property type="entry name" value="Peptidase_M48"/>
</dbReference>
<evidence type="ECO:0000313" key="8">
    <source>
        <dbReference type="EMBL" id="GFO89325.1"/>
    </source>
</evidence>
<evidence type="ECO:0000256" key="2">
    <source>
        <dbReference type="ARBA" id="ARBA00022723"/>
    </source>
</evidence>
<evidence type="ECO:0000259" key="7">
    <source>
        <dbReference type="Pfam" id="PF01435"/>
    </source>
</evidence>
<evidence type="ECO:0000256" key="3">
    <source>
        <dbReference type="ARBA" id="ARBA00022801"/>
    </source>
</evidence>
<keyword evidence="3 6" id="KW-0378">Hydrolase</keyword>
<keyword evidence="4 6" id="KW-0862">Zinc</keyword>
<name>A0ABQ1E2X8_9FIRM</name>
<gene>
    <name evidence="8" type="ORF">BUFA31_24890</name>
</gene>
<evidence type="ECO:0000256" key="1">
    <source>
        <dbReference type="ARBA" id="ARBA00022670"/>
    </source>
</evidence>
<sequence length="68" mass="7752">MWSMRQNEYLADEFAYKIGFGLELATVLDQHISDVPHDGFLSAIYSTHPCNDDRVAALQNLGVPYSRY</sequence>